<comment type="caution">
    <text evidence="2">The sequence shown here is derived from an EMBL/GenBank/DDBJ whole genome shotgun (WGS) entry which is preliminary data.</text>
</comment>
<gene>
    <name evidence="2" type="ORF">CTQ69_25995</name>
</gene>
<organism evidence="2">
    <name type="scientific">Salmonella diarizonae</name>
    <dbReference type="NCBI Taxonomy" id="59204"/>
    <lineage>
        <taxon>Bacteria</taxon>
        <taxon>Pseudomonadati</taxon>
        <taxon>Pseudomonadota</taxon>
        <taxon>Gammaproteobacteria</taxon>
        <taxon>Enterobacterales</taxon>
        <taxon>Enterobacteriaceae</taxon>
        <taxon>Salmonella</taxon>
    </lineage>
</organism>
<dbReference type="AlphaFoldDB" id="A0A5Y1YEF8"/>
<dbReference type="Proteomes" id="UP000839735">
    <property type="component" value="Unassembled WGS sequence"/>
</dbReference>
<evidence type="ECO:0000256" key="1">
    <source>
        <dbReference type="SAM" id="MobiDB-lite"/>
    </source>
</evidence>
<sequence>MTDKKTPSLSEYESFVLTSLYRQAEEESGCPLSVKAREHIREEFLASRGKAELKTRPYHRRYTGSDTAPTFQWKPAGPMRPIRKVEK</sequence>
<evidence type="ECO:0000313" key="2">
    <source>
        <dbReference type="EMBL" id="ECC3917343.1"/>
    </source>
</evidence>
<name>A0A5Y1YEF8_SALDZ</name>
<accession>A0A5Y1YEF8</accession>
<dbReference type="EMBL" id="AAIBIC010000058">
    <property type="protein sequence ID" value="ECC3917343.1"/>
    <property type="molecule type" value="Genomic_DNA"/>
</dbReference>
<proteinExistence type="predicted"/>
<feature type="region of interest" description="Disordered" evidence="1">
    <location>
        <begin position="56"/>
        <end position="87"/>
    </location>
</feature>
<reference evidence="2" key="1">
    <citation type="submission" date="2018-08" db="EMBL/GenBank/DDBJ databases">
        <authorList>
            <person name="Ashton P.M."/>
            <person name="Dallman T."/>
            <person name="Nair S."/>
            <person name="De Pinna E."/>
            <person name="Peters T."/>
            <person name="Grant K."/>
        </authorList>
    </citation>
    <scope>NUCLEOTIDE SEQUENCE [LARGE SCALE GENOMIC DNA]</scope>
    <source>
        <strain evidence="2">294779</strain>
    </source>
</reference>
<protein>
    <submittedName>
        <fullName evidence="2">Uncharacterized protein</fullName>
    </submittedName>
</protein>